<proteinExistence type="predicted"/>
<name>A0ABQ2SYF1_STRBA</name>
<gene>
    <name evidence="7" type="ORF">GCM10010253_18110</name>
</gene>
<keyword evidence="3" id="KW-0560">Oxidoreductase</keyword>
<sequence length="535" mass="60082">MTLEQGETAEAAKAAGAPDSPRRVTRPLTGDEYLESLRDGREIHLYGDRVKDVTSHPAFRNSALMTARLYDALHDPARRDVLTAPTDTGSDGWTHKFFRTPRSVQDLVEDREAIAEWARMTYGWMGRSPDYKAAFLGTLGANSDYYAPYQENARRWYRESQEKVLFWNHAIIHPPVDRNRPAEEVRDVYVHVEKETDNGLIVSGAKVVATGSAITHFNFVSHYGLPLKDKEFALVATVPMDAPGLKLICRPSYAATAGVMGTPFDYPLSSRFDENDTIFVMDKVLIPWENVFLYGDVDRVNGFAPQSGFLERLTFHGAIRLGVKIDFIAGLLLKAVEMTGTKDFRGVQARVGEVLAWRNMFWALSDAAARNPQEWKNGALLPRLDYGMAYRWFMTIGYPRIKEIIQQDVASGLIYTTSGAEDFKNPEIRPYLDKYVRGSGGHDAVSRVKLMKLLWDAVGTEFGGRHELYERNYSGNHEAVRTDILQAQEASGQVAAYKGFAEQCLQEYDLDGWTVPDLDSFEEFKGVRGNLGSSG</sequence>
<evidence type="ECO:0000256" key="2">
    <source>
        <dbReference type="ARBA" id="ARBA00022827"/>
    </source>
</evidence>
<feature type="domain" description="HpaB/PvcC/4-BUDH C-terminal" evidence="5">
    <location>
        <begin position="301"/>
        <end position="501"/>
    </location>
</feature>
<protein>
    <submittedName>
        <fullName evidence="7">Pyoverdin chromophore biosynthetic protein pvcC</fullName>
    </submittedName>
</protein>
<organism evidence="7 8">
    <name type="scientific">Streptomyces badius</name>
    <dbReference type="NCBI Taxonomy" id="1941"/>
    <lineage>
        <taxon>Bacteria</taxon>
        <taxon>Bacillati</taxon>
        <taxon>Actinomycetota</taxon>
        <taxon>Actinomycetes</taxon>
        <taxon>Kitasatosporales</taxon>
        <taxon>Streptomycetaceae</taxon>
        <taxon>Streptomyces</taxon>
    </lineage>
</organism>
<evidence type="ECO:0000259" key="6">
    <source>
        <dbReference type="Pfam" id="PF11794"/>
    </source>
</evidence>
<accession>A0ABQ2SYF1</accession>
<dbReference type="PIRSF" id="PIRSF500125">
    <property type="entry name" value="4_HPA_large"/>
    <property type="match status" value="1"/>
</dbReference>
<feature type="region of interest" description="Disordered" evidence="4">
    <location>
        <begin position="1"/>
        <end position="28"/>
    </location>
</feature>
<dbReference type="Pfam" id="PF03241">
    <property type="entry name" value="HpaB"/>
    <property type="match status" value="1"/>
</dbReference>
<dbReference type="Proteomes" id="UP000659767">
    <property type="component" value="Unassembled WGS sequence"/>
</dbReference>
<dbReference type="InterPro" id="IPR004925">
    <property type="entry name" value="HpaB/PvcC/4-BUDH"/>
</dbReference>
<evidence type="ECO:0000313" key="8">
    <source>
        <dbReference type="Proteomes" id="UP000659767"/>
    </source>
</evidence>
<reference evidence="8" key="1">
    <citation type="journal article" date="2019" name="Int. J. Syst. Evol. Microbiol.">
        <title>The Global Catalogue of Microorganisms (GCM) 10K type strain sequencing project: providing services to taxonomists for standard genome sequencing and annotation.</title>
        <authorList>
            <consortium name="The Broad Institute Genomics Platform"/>
            <consortium name="The Broad Institute Genome Sequencing Center for Infectious Disease"/>
            <person name="Wu L."/>
            <person name="Ma J."/>
        </authorList>
    </citation>
    <scope>NUCLEOTIDE SEQUENCE [LARGE SCALE GENOMIC DNA]</scope>
    <source>
        <strain evidence="8">JCM 4350</strain>
    </source>
</reference>
<dbReference type="PIRSF" id="PIRSF000331">
    <property type="entry name" value="HpaA_HpaB"/>
    <property type="match status" value="1"/>
</dbReference>
<dbReference type="InterPro" id="IPR036250">
    <property type="entry name" value="AcylCo_DH-like_C"/>
</dbReference>
<dbReference type="Gene3D" id="1.20.140.10">
    <property type="entry name" value="Butyryl-CoA Dehydrogenase, subunit A, domain 3"/>
    <property type="match status" value="1"/>
</dbReference>
<evidence type="ECO:0000313" key="7">
    <source>
        <dbReference type="EMBL" id="GGS44397.1"/>
    </source>
</evidence>
<evidence type="ECO:0000259" key="5">
    <source>
        <dbReference type="Pfam" id="PF03241"/>
    </source>
</evidence>
<evidence type="ECO:0000256" key="3">
    <source>
        <dbReference type="ARBA" id="ARBA00023002"/>
    </source>
</evidence>
<dbReference type="SUPFAM" id="SSF56645">
    <property type="entry name" value="Acyl-CoA dehydrogenase NM domain-like"/>
    <property type="match status" value="1"/>
</dbReference>
<keyword evidence="8" id="KW-1185">Reference proteome</keyword>
<evidence type="ECO:0000256" key="4">
    <source>
        <dbReference type="SAM" id="MobiDB-lite"/>
    </source>
</evidence>
<dbReference type="InterPro" id="IPR024677">
    <property type="entry name" value="HpaB/PvcC"/>
</dbReference>
<feature type="compositionally biased region" description="Low complexity" evidence="4">
    <location>
        <begin position="1"/>
        <end position="17"/>
    </location>
</feature>
<keyword evidence="1" id="KW-0285">Flavoprotein</keyword>
<dbReference type="Gene3D" id="2.40.110.10">
    <property type="entry name" value="Butyryl-CoA Dehydrogenase, subunit A, domain 2"/>
    <property type="match status" value="1"/>
</dbReference>
<dbReference type="Pfam" id="PF11794">
    <property type="entry name" value="HpaB_N"/>
    <property type="match status" value="1"/>
</dbReference>
<dbReference type="InterPro" id="IPR024719">
    <property type="entry name" value="HpaB/PvcC/4-BUDH_C"/>
</dbReference>
<dbReference type="InterPro" id="IPR046373">
    <property type="entry name" value="Acyl-CoA_Oxase/DH_mid-dom_sf"/>
</dbReference>
<comment type="caution">
    <text evidence="7">The sequence shown here is derived from an EMBL/GenBank/DDBJ whole genome shotgun (WGS) entry which is preliminary data.</text>
</comment>
<dbReference type="PANTHER" id="PTHR36117">
    <property type="entry name" value="4-HYDROXYPHENYLACETATE 3-MONOOXYGENASE-RELATED"/>
    <property type="match status" value="1"/>
</dbReference>
<dbReference type="InterPro" id="IPR024674">
    <property type="entry name" value="HpaB/PvcC/4-BUDH_N"/>
</dbReference>
<dbReference type="InterPro" id="IPR009100">
    <property type="entry name" value="AcylCoA_DH/oxidase_NM_dom_sf"/>
</dbReference>
<dbReference type="PANTHER" id="PTHR36117:SF3">
    <property type="entry name" value="4-HYDROXYPHENYLACETATE 3-MONOOXYGENASE-RELATED"/>
    <property type="match status" value="1"/>
</dbReference>
<dbReference type="RefSeq" id="WP_069738599.1">
    <property type="nucleotide sequence ID" value="NZ_BMSZ01000004.1"/>
</dbReference>
<keyword evidence="2" id="KW-0274">FAD</keyword>
<evidence type="ECO:0000256" key="1">
    <source>
        <dbReference type="ARBA" id="ARBA00022630"/>
    </source>
</evidence>
<dbReference type="EMBL" id="BMSZ01000004">
    <property type="protein sequence ID" value="GGS44397.1"/>
    <property type="molecule type" value="Genomic_DNA"/>
</dbReference>
<dbReference type="SUPFAM" id="SSF47203">
    <property type="entry name" value="Acyl-CoA dehydrogenase C-terminal domain-like"/>
    <property type="match status" value="1"/>
</dbReference>
<feature type="domain" description="HpaB/PvcC/4-BUDH N-terminal" evidence="6">
    <location>
        <begin position="29"/>
        <end position="293"/>
    </location>
</feature>
<dbReference type="Gene3D" id="1.10.3140.10">
    <property type="entry name" value="4-hydroxybutyryl-coa dehydratase, domain 1"/>
    <property type="match status" value="1"/>
</dbReference>